<gene>
    <name evidence="1" type="ORF">V6N11_068326</name>
</gene>
<accession>A0ABR2A6S4</accession>
<name>A0ABR2A6S4_9ROSI</name>
<proteinExistence type="predicted"/>
<comment type="caution">
    <text evidence="1">The sequence shown here is derived from an EMBL/GenBank/DDBJ whole genome shotgun (WGS) entry which is preliminary data.</text>
</comment>
<dbReference type="EMBL" id="JBBPBN010000341">
    <property type="protein sequence ID" value="KAK8488733.1"/>
    <property type="molecule type" value="Genomic_DNA"/>
</dbReference>
<organism evidence="1 2">
    <name type="scientific">Hibiscus sabdariffa</name>
    <name type="common">roselle</name>
    <dbReference type="NCBI Taxonomy" id="183260"/>
    <lineage>
        <taxon>Eukaryota</taxon>
        <taxon>Viridiplantae</taxon>
        <taxon>Streptophyta</taxon>
        <taxon>Embryophyta</taxon>
        <taxon>Tracheophyta</taxon>
        <taxon>Spermatophyta</taxon>
        <taxon>Magnoliopsida</taxon>
        <taxon>eudicotyledons</taxon>
        <taxon>Gunneridae</taxon>
        <taxon>Pentapetalae</taxon>
        <taxon>rosids</taxon>
        <taxon>malvids</taxon>
        <taxon>Malvales</taxon>
        <taxon>Malvaceae</taxon>
        <taxon>Malvoideae</taxon>
        <taxon>Hibiscus</taxon>
    </lineage>
</organism>
<dbReference type="Proteomes" id="UP001396334">
    <property type="component" value="Unassembled WGS sequence"/>
</dbReference>
<sequence length="184" mass="20837">MIPTKYFYHSHQISNLRILHPCFPSLNSYTHSYQWHLTSPNLNFKISALPVRSKALFSYHRIHFENASKCHEILNRGPWLFKDDWLALAPFDPTLNAQDHTFNAMNVWVRIQDIPSVLMESDSMAIQTRSSLGSLIGIVTKTDTRRIDGAKMVNTGKDVIEESGHSSDEALAAIAANQSSQPTR</sequence>
<evidence type="ECO:0000313" key="2">
    <source>
        <dbReference type="Proteomes" id="UP001396334"/>
    </source>
</evidence>
<evidence type="ECO:0000313" key="1">
    <source>
        <dbReference type="EMBL" id="KAK8488733.1"/>
    </source>
</evidence>
<reference evidence="1 2" key="1">
    <citation type="journal article" date="2024" name="G3 (Bethesda)">
        <title>Genome assembly of Hibiscus sabdariffa L. provides insights into metabolisms of medicinal natural products.</title>
        <authorList>
            <person name="Kim T."/>
        </authorList>
    </citation>
    <scope>NUCLEOTIDE SEQUENCE [LARGE SCALE GENOMIC DNA]</scope>
    <source>
        <strain evidence="1">TK-2024</strain>
        <tissue evidence="1">Old leaves</tissue>
    </source>
</reference>
<keyword evidence="2" id="KW-1185">Reference proteome</keyword>
<protein>
    <submittedName>
        <fullName evidence="1">Uncharacterized protein</fullName>
    </submittedName>
</protein>